<dbReference type="PROSITE" id="PS00894">
    <property type="entry name" value="HTH_DEOR_1"/>
    <property type="match status" value="1"/>
</dbReference>
<organism evidence="6 7">
    <name type="scientific">Quadrisphaera setariae</name>
    <dbReference type="NCBI Taxonomy" id="2593304"/>
    <lineage>
        <taxon>Bacteria</taxon>
        <taxon>Bacillati</taxon>
        <taxon>Actinomycetota</taxon>
        <taxon>Actinomycetes</taxon>
        <taxon>Kineosporiales</taxon>
        <taxon>Kineosporiaceae</taxon>
        <taxon>Quadrisphaera</taxon>
    </lineage>
</organism>
<dbReference type="SUPFAM" id="SSF100950">
    <property type="entry name" value="NagB/RpiA/CoA transferase-like"/>
    <property type="match status" value="1"/>
</dbReference>
<reference evidence="6 7" key="1">
    <citation type="submission" date="2019-07" db="EMBL/GenBank/DDBJ databases">
        <title>Quadrisphaera sp. strain DD2A genome sequencing and assembly.</title>
        <authorList>
            <person name="Kim I."/>
        </authorList>
    </citation>
    <scope>NUCLEOTIDE SEQUENCE [LARGE SCALE GENOMIC DNA]</scope>
    <source>
        <strain evidence="6 7">DD2A</strain>
    </source>
</reference>
<dbReference type="SMART" id="SM01134">
    <property type="entry name" value="DeoRC"/>
    <property type="match status" value="1"/>
</dbReference>
<evidence type="ECO:0000313" key="7">
    <source>
        <dbReference type="Proteomes" id="UP000321234"/>
    </source>
</evidence>
<dbReference type="OrthoDB" id="7688673at2"/>
<dbReference type="GO" id="GO:0003700">
    <property type="term" value="F:DNA-binding transcription factor activity"/>
    <property type="evidence" value="ECO:0007669"/>
    <property type="project" value="InterPro"/>
</dbReference>
<feature type="region of interest" description="Disordered" evidence="4">
    <location>
        <begin position="174"/>
        <end position="271"/>
    </location>
</feature>
<dbReference type="InterPro" id="IPR036390">
    <property type="entry name" value="WH_DNA-bd_sf"/>
</dbReference>
<sequence length="462" mass="44979">MSGERWDEIARWVDADGRVGLGDLASRFGVSEMTIRRDLDALTAAGRLRRVRGGAVSLTSAPPSSSSPAQPGRATPPLTRPAGTGPGVAPGAVASTVGAAGSTAWEGGAAVTDPRGGLRVDGPTATRPDPRGGGRGDVPGAGEPTSDLEGLPSPGFDLSRAPSSLGSVIASWAGALPTGFPSTSPGPHSGSTGTPGDQGAGDPSAQERPTEATVTGYPTAAHASSGEPRSAPREPEAPPGWDLPPADHPGGHAAPPTPAPSAQAAPSAALEDPWARAAHAALSDLTPGAAVLLTGGTGCLALAHHVARLASRSPATPLTVAVTALAPATVLAGAPGVRLVVLGGEAEPAGTDLVGPSALAALEDLHLDVAVLTPTGLDARGAWAPTSAAAALVAAAVARAERTVAVVAPGALGRPGLVRAAPLGALDQVVAVPAPGEDSASLTARLEAVRATAPSAPRISAA</sequence>
<dbReference type="PANTHER" id="PTHR30363:SF44">
    <property type="entry name" value="AGA OPERON TRANSCRIPTIONAL REPRESSOR-RELATED"/>
    <property type="match status" value="1"/>
</dbReference>
<dbReference type="Pfam" id="PF08220">
    <property type="entry name" value="HTH_DeoR"/>
    <property type="match status" value="1"/>
</dbReference>
<dbReference type="InterPro" id="IPR037171">
    <property type="entry name" value="NagB/RpiA_transferase-like"/>
</dbReference>
<evidence type="ECO:0000313" key="6">
    <source>
        <dbReference type="EMBL" id="TXR56664.1"/>
    </source>
</evidence>
<dbReference type="Gene3D" id="1.10.10.10">
    <property type="entry name" value="Winged helix-like DNA-binding domain superfamily/Winged helix DNA-binding domain"/>
    <property type="match status" value="1"/>
</dbReference>
<dbReference type="InterPro" id="IPR050313">
    <property type="entry name" value="Carb_Metab_HTH_regulators"/>
</dbReference>
<evidence type="ECO:0000256" key="2">
    <source>
        <dbReference type="ARBA" id="ARBA00023125"/>
    </source>
</evidence>
<dbReference type="InterPro" id="IPR014036">
    <property type="entry name" value="DeoR-like_C"/>
</dbReference>
<keyword evidence="3" id="KW-0804">Transcription</keyword>
<dbReference type="Proteomes" id="UP000321234">
    <property type="component" value="Unassembled WGS sequence"/>
</dbReference>
<dbReference type="PROSITE" id="PS51000">
    <property type="entry name" value="HTH_DEOR_2"/>
    <property type="match status" value="1"/>
</dbReference>
<dbReference type="InterPro" id="IPR036388">
    <property type="entry name" value="WH-like_DNA-bd_sf"/>
</dbReference>
<accession>A0A5C8ZGI0</accession>
<evidence type="ECO:0000256" key="3">
    <source>
        <dbReference type="ARBA" id="ARBA00023163"/>
    </source>
</evidence>
<feature type="compositionally biased region" description="Low complexity" evidence="4">
    <location>
        <begin position="260"/>
        <end position="271"/>
    </location>
</feature>
<feature type="region of interest" description="Disordered" evidence="4">
    <location>
        <begin position="54"/>
        <end position="162"/>
    </location>
</feature>
<dbReference type="GO" id="GO:0003677">
    <property type="term" value="F:DNA binding"/>
    <property type="evidence" value="ECO:0007669"/>
    <property type="project" value="UniProtKB-KW"/>
</dbReference>
<feature type="compositionally biased region" description="Low complexity" evidence="4">
    <location>
        <begin position="177"/>
        <end position="195"/>
    </location>
</feature>
<evidence type="ECO:0000256" key="4">
    <source>
        <dbReference type="SAM" id="MobiDB-lite"/>
    </source>
</evidence>
<dbReference type="SMART" id="SM00420">
    <property type="entry name" value="HTH_DEOR"/>
    <property type="match status" value="1"/>
</dbReference>
<keyword evidence="2" id="KW-0238">DNA-binding</keyword>
<dbReference type="Pfam" id="PF00455">
    <property type="entry name" value="DeoRC"/>
    <property type="match status" value="1"/>
</dbReference>
<dbReference type="InterPro" id="IPR001034">
    <property type="entry name" value="DeoR_HTH"/>
</dbReference>
<evidence type="ECO:0000259" key="5">
    <source>
        <dbReference type="PROSITE" id="PS51000"/>
    </source>
</evidence>
<keyword evidence="7" id="KW-1185">Reference proteome</keyword>
<dbReference type="PRINTS" id="PR00037">
    <property type="entry name" value="HTHLACR"/>
</dbReference>
<proteinExistence type="predicted"/>
<feature type="compositionally biased region" description="Low complexity" evidence="4">
    <location>
        <begin position="81"/>
        <end position="104"/>
    </location>
</feature>
<name>A0A5C8ZGI0_9ACTN</name>
<gene>
    <name evidence="6" type="ORF">FMM08_07835</name>
</gene>
<comment type="caution">
    <text evidence="6">The sequence shown here is derived from an EMBL/GenBank/DDBJ whole genome shotgun (WGS) entry which is preliminary data.</text>
</comment>
<dbReference type="EMBL" id="VKAC01000004">
    <property type="protein sequence ID" value="TXR56664.1"/>
    <property type="molecule type" value="Genomic_DNA"/>
</dbReference>
<keyword evidence="1" id="KW-0805">Transcription regulation</keyword>
<dbReference type="SUPFAM" id="SSF46785">
    <property type="entry name" value="Winged helix' DNA-binding domain"/>
    <property type="match status" value="1"/>
</dbReference>
<protein>
    <submittedName>
        <fullName evidence="6">DeoR family transcriptional regulator</fullName>
    </submittedName>
</protein>
<dbReference type="AlphaFoldDB" id="A0A5C8ZGI0"/>
<feature type="compositionally biased region" description="Low complexity" evidence="4">
    <location>
        <begin position="54"/>
        <end position="69"/>
    </location>
</feature>
<feature type="domain" description="HTH deoR-type" evidence="5">
    <location>
        <begin position="2"/>
        <end position="57"/>
    </location>
</feature>
<dbReference type="InterPro" id="IPR018356">
    <property type="entry name" value="Tscrpt_reg_HTH_DeoR_CS"/>
</dbReference>
<dbReference type="PANTHER" id="PTHR30363">
    <property type="entry name" value="HTH-TYPE TRANSCRIPTIONAL REGULATOR SRLR-RELATED"/>
    <property type="match status" value="1"/>
</dbReference>
<evidence type="ECO:0000256" key="1">
    <source>
        <dbReference type="ARBA" id="ARBA00023015"/>
    </source>
</evidence>